<reference evidence="2 3" key="1">
    <citation type="submission" date="2024-09" db="EMBL/GenBank/DDBJ databases">
        <authorList>
            <person name="Sun Q."/>
            <person name="Mori K."/>
        </authorList>
    </citation>
    <scope>NUCLEOTIDE SEQUENCE [LARGE SCALE GENOMIC DNA]</scope>
    <source>
        <strain evidence="2 3">NCAIM B.02621</strain>
    </source>
</reference>
<keyword evidence="1" id="KW-0812">Transmembrane</keyword>
<proteinExistence type="predicted"/>
<sequence length="144" mass="15225">MSSRSPNWGSFAGVMGICLAAGAVAGGVSVYLDDVDGPAGLLGTMAVVAVALAVGFYVCMGWWRRLDEAAREAHKWAWFWGGSGGMAAGLIILIAVQFRSDPAALGPLSDMPATEALYNGAMFMVLSQAVGYAIAWAVWWLRHR</sequence>
<keyword evidence="3" id="KW-1185">Reference proteome</keyword>
<feature type="transmembrane region" description="Helical" evidence="1">
    <location>
        <begin position="76"/>
        <end position="96"/>
    </location>
</feature>
<gene>
    <name evidence="2" type="ORF">ACFFGE_03445</name>
</gene>
<evidence type="ECO:0000313" key="2">
    <source>
        <dbReference type="EMBL" id="MFC0632931.1"/>
    </source>
</evidence>
<evidence type="ECO:0000256" key="1">
    <source>
        <dbReference type="SAM" id="Phobius"/>
    </source>
</evidence>
<keyword evidence="1" id="KW-0472">Membrane</keyword>
<keyword evidence="1" id="KW-1133">Transmembrane helix</keyword>
<name>A0ABV6QZY4_9CAUL</name>
<dbReference type="EMBL" id="JBHLSW010000003">
    <property type="protein sequence ID" value="MFC0632931.1"/>
    <property type="molecule type" value="Genomic_DNA"/>
</dbReference>
<organism evidence="2 3">
    <name type="scientific">Brevundimonas balnearis</name>
    <dbReference type="NCBI Taxonomy" id="1572858"/>
    <lineage>
        <taxon>Bacteria</taxon>
        <taxon>Pseudomonadati</taxon>
        <taxon>Pseudomonadota</taxon>
        <taxon>Alphaproteobacteria</taxon>
        <taxon>Caulobacterales</taxon>
        <taxon>Caulobacteraceae</taxon>
        <taxon>Brevundimonas</taxon>
    </lineage>
</organism>
<comment type="caution">
    <text evidence="2">The sequence shown here is derived from an EMBL/GenBank/DDBJ whole genome shotgun (WGS) entry which is preliminary data.</text>
</comment>
<accession>A0ABV6QZY4</accession>
<feature type="transmembrane region" description="Helical" evidence="1">
    <location>
        <begin position="38"/>
        <end position="64"/>
    </location>
</feature>
<dbReference type="RefSeq" id="WP_376834319.1">
    <property type="nucleotide sequence ID" value="NZ_JBHLSW010000003.1"/>
</dbReference>
<dbReference type="Proteomes" id="UP001589906">
    <property type="component" value="Unassembled WGS sequence"/>
</dbReference>
<protein>
    <submittedName>
        <fullName evidence="2">Uncharacterized protein</fullName>
    </submittedName>
</protein>
<evidence type="ECO:0000313" key="3">
    <source>
        <dbReference type="Proteomes" id="UP001589906"/>
    </source>
</evidence>
<feature type="transmembrane region" description="Helical" evidence="1">
    <location>
        <begin position="12"/>
        <end position="32"/>
    </location>
</feature>
<feature type="transmembrane region" description="Helical" evidence="1">
    <location>
        <begin position="116"/>
        <end position="141"/>
    </location>
</feature>